<evidence type="ECO:0000256" key="2">
    <source>
        <dbReference type="ARBA" id="ARBA00022723"/>
    </source>
</evidence>
<name>A0A0P8BRY3_9HYPH</name>
<gene>
    <name evidence="8" type="primary">rnj</name>
    <name evidence="9" type="ORF">GA0071312_2272</name>
    <name evidence="8" type="ORF">HLUCCO17_02375</name>
</gene>
<dbReference type="Gene3D" id="3.60.15.10">
    <property type="entry name" value="Ribonuclease Z/Hydroxyacylglutathione hydrolase-like"/>
    <property type="match status" value="1"/>
</dbReference>
<dbReference type="SUPFAM" id="SSF56281">
    <property type="entry name" value="Metallo-hydrolase/oxidoreductase"/>
    <property type="match status" value="1"/>
</dbReference>
<dbReference type="OrthoDB" id="9770211at2"/>
<dbReference type="Proteomes" id="UP000182800">
    <property type="component" value="Unassembled WGS sequence"/>
</dbReference>
<dbReference type="Proteomes" id="UP000050497">
    <property type="component" value="Unassembled WGS sequence"/>
</dbReference>
<dbReference type="GO" id="GO:0003723">
    <property type="term" value="F:RNA binding"/>
    <property type="evidence" value="ECO:0007669"/>
    <property type="project" value="UniProtKB-KW"/>
</dbReference>
<dbReference type="Pfam" id="PF00753">
    <property type="entry name" value="Lactamase_B"/>
    <property type="match status" value="1"/>
</dbReference>
<dbReference type="EC" id="3.1.-.-" evidence="8"/>
<evidence type="ECO:0000256" key="5">
    <source>
        <dbReference type="ARBA" id="ARBA00022839"/>
    </source>
</evidence>
<dbReference type="InterPro" id="IPR036866">
    <property type="entry name" value="RibonucZ/Hydroxyglut_hydro"/>
</dbReference>
<evidence type="ECO:0000313" key="9">
    <source>
        <dbReference type="EMBL" id="SCC81335.1"/>
    </source>
</evidence>
<dbReference type="Gene3D" id="3.10.20.580">
    <property type="match status" value="1"/>
</dbReference>
<evidence type="ECO:0000259" key="7">
    <source>
        <dbReference type="SMART" id="SM00849"/>
    </source>
</evidence>
<dbReference type="GO" id="GO:0004527">
    <property type="term" value="F:exonuclease activity"/>
    <property type="evidence" value="ECO:0007669"/>
    <property type="project" value="UniProtKB-KW"/>
</dbReference>
<keyword evidence="6" id="KW-0694">RNA-binding</keyword>
<evidence type="ECO:0000256" key="6">
    <source>
        <dbReference type="ARBA" id="ARBA00022884"/>
    </source>
</evidence>
<evidence type="ECO:0000256" key="1">
    <source>
        <dbReference type="ARBA" id="ARBA00022722"/>
    </source>
</evidence>
<dbReference type="InterPro" id="IPR001279">
    <property type="entry name" value="Metallo-B-lactamas"/>
</dbReference>
<sequence>MASDQDELVFLPLGGLGEIGMNAALYGFGPKKKKKWILVDCGVTFADDAYPGIDLVYPDLRFLEERKQDLVGIIITHAHEDHIGAIAELWPRLEAPVYMTRFAADLLATRRLSEPGAPKLPVTVVPQGGKVDLAPFEVQLIPVSHSIPESNSLAIRTKHGLVVHTGDWKLDDAPFIGNVTNAEDFKALGDEGVIAAISDSTNVMRDGVSPSETDVAKALTEIIMAAEHRVAITTFASNVARISAVAQAAQACGREVVLVGRAMERVVAVARELGYLDGIPEFRSADAFQHLPRNKVVALLTGSQGESRAALARIANDDHRDIQFSQGDIVVFSSRLIPGNEKSVLRIVNALAEKGVRIVTDKDGLIHVSGHPRRGEMEMMYGWLRPGTVIPAHGEAQHLAEHVRFAREQGVPHAVMGRNGAMIRLAPGEPEIIDHVPVGRLYKDGEIVIDEADKAIPERRKLSIAGIATIAIAIDGKGEIAGDPVIDVMGMPRYTRQGEELIDFVADTVIRTLDGLPRARRRDTEFVENAVLRAVRSTLNNTWGKKPACHVLVIEV</sequence>
<reference evidence="8 10" key="1">
    <citation type="submission" date="2015-09" db="EMBL/GenBank/DDBJ databases">
        <title>Identification and resolution of microdiversity through metagenomic sequencing of parallel consortia.</title>
        <authorList>
            <person name="Nelson W.C."/>
            <person name="Romine M.F."/>
            <person name="Lindemann S.R."/>
        </authorList>
    </citation>
    <scope>NUCLEOTIDE SEQUENCE [LARGE SCALE GENOMIC DNA]</scope>
    <source>
        <strain evidence="8">HL-109</strain>
    </source>
</reference>
<dbReference type="CDD" id="cd07714">
    <property type="entry name" value="RNaseJ_MBL-fold"/>
    <property type="match status" value="1"/>
</dbReference>
<evidence type="ECO:0000256" key="4">
    <source>
        <dbReference type="ARBA" id="ARBA00022833"/>
    </source>
</evidence>
<dbReference type="PATRIC" id="fig|1653334.4.peg.992"/>
<dbReference type="PANTHER" id="PTHR43694">
    <property type="entry name" value="RIBONUCLEASE J"/>
    <property type="match status" value="1"/>
</dbReference>
<reference evidence="9 11" key="2">
    <citation type="submission" date="2016-08" db="EMBL/GenBank/DDBJ databases">
        <authorList>
            <person name="Varghese N."/>
            <person name="Submissions Spin"/>
        </authorList>
    </citation>
    <scope>NUCLEOTIDE SEQUENCE [LARGE SCALE GENOMIC DNA]</scope>
    <source>
        <strain evidence="9 11">HL-109</strain>
    </source>
</reference>
<keyword evidence="2" id="KW-0479">Metal-binding</keyword>
<dbReference type="EMBL" id="FMBM01000002">
    <property type="protein sequence ID" value="SCC81335.1"/>
    <property type="molecule type" value="Genomic_DNA"/>
</dbReference>
<keyword evidence="4" id="KW-0862">Zinc</keyword>
<keyword evidence="1" id="KW-0540">Nuclease</keyword>
<accession>A0A0P8BRY3</accession>
<keyword evidence="3 8" id="KW-0378">Hydrolase</keyword>
<feature type="domain" description="Metallo-beta-lactamase" evidence="7">
    <location>
        <begin position="20"/>
        <end position="219"/>
    </location>
</feature>
<comment type="caution">
    <text evidence="8">The sequence shown here is derived from an EMBL/GenBank/DDBJ whole genome shotgun (WGS) entry which is preliminary data.</text>
</comment>
<keyword evidence="11" id="KW-1185">Reference proteome</keyword>
<dbReference type="RefSeq" id="WP_074445056.1">
    <property type="nucleotide sequence ID" value="NZ_FMBM01000002.1"/>
</dbReference>
<keyword evidence="5" id="KW-0269">Exonuclease</keyword>
<dbReference type="Pfam" id="PF17770">
    <property type="entry name" value="RNase_J_C"/>
    <property type="match status" value="1"/>
</dbReference>
<dbReference type="Pfam" id="PF07521">
    <property type="entry name" value="RMMBL"/>
    <property type="match status" value="1"/>
</dbReference>
<dbReference type="AlphaFoldDB" id="A0A0P8BRY3"/>
<dbReference type="STRING" id="1653334.GA0071312_2272"/>
<evidence type="ECO:0000313" key="11">
    <source>
        <dbReference type="Proteomes" id="UP000182800"/>
    </source>
</evidence>
<dbReference type="InterPro" id="IPR042173">
    <property type="entry name" value="RNase_J_2"/>
</dbReference>
<dbReference type="Pfam" id="PF22505">
    <property type="entry name" value="RNase_J_b_CASP"/>
    <property type="match status" value="1"/>
</dbReference>
<dbReference type="EMBL" id="LJSX01000002">
    <property type="protein sequence ID" value="KPQ12433.1"/>
    <property type="molecule type" value="Genomic_DNA"/>
</dbReference>
<dbReference type="InterPro" id="IPR055132">
    <property type="entry name" value="RNase_J_b_CASP"/>
</dbReference>
<evidence type="ECO:0000256" key="3">
    <source>
        <dbReference type="ARBA" id="ARBA00022801"/>
    </source>
</evidence>
<dbReference type="Gene3D" id="3.40.50.10710">
    <property type="entry name" value="Metallo-hydrolase/oxidoreductase"/>
    <property type="match status" value="1"/>
</dbReference>
<evidence type="ECO:0000313" key="10">
    <source>
        <dbReference type="Proteomes" id="UP000050497"/>
    </source>
</evidence>
<dbReference type="InterPro" id="IPR041636">
    <property type="entry name" value="RNase_J_C"/>
</dbReference>
<dbReference type="GO" id="GO:0046872">
    <property type="term" value="F:metal ion binding"/>
    <property type="evidence" value="ECO:0007669"/>
    <property type="project" value="UniProtKB-KW"/>
</dbReference>
<dbReference type="SMART" id="SM00849">
    <property type="entry name" value="Lactamase_B"/>
    <property type="match status" value="1"/>
</dbReference>
<dbReference type="PANTHER" id="PTHR43694:SF1">
    <property type="entry name" value="RIBONUCLEASE J"/>
    <property type="match status" value="1"/>
</dbReference>
<dbReference type="InterPro" id="IPR011108">
    <property type="entry name" value="RMMBL"/>
</dbReference>
<protein>
    <submittedName>
        <fullName evidence="8">Ribonuclease J</fullName>
        <ecNumber evidence="8">3.1.-.-</ecNumber>
    </submittedName>
</protein>
<evidence type="ECO:0000313" key="8">
    <source>
        <dbReference type="EMBL" id="KPQ12433.1"/>
    </source>
</evidence>
<proteinExistence type="predicted"/>
<organism evidence="8 10">
    <name type="scientific">Saliniramus fredricksonii</name>
    <dbReference type="NCBI Taxonomy" id="1653334"/>
    <lineage>
        <taxon>Bacteria</taxon>
        <taxon>Pseudomonadati</taxon>
        <taxon>Pseudomonadota</taxon>
        <taxon>Alphaproteobacteria</taxon>
        <taxon>Hyphomicrobiales</taxon>
        <taxon>Salinarimonadaceae</taxon>
        <taxon>Saliniramus</taxon>
    </lineage>
</organism>